<accession>A0A7J6WJG1</accession>
<dbReference type="Proteomes" id="UP000554482">
    <property type="component" value="Unassembled WGS sequence"/>
</dbReference>
<dbReference type="PANTHER" id="PTHR31354:SF7">
    <property type="entry name" value="OS09G0392000 PROTEIN"/>
    <property type="match status" value="1"/>
</dbReference>
<gene>
    <name evidence="1" type="ORF">FRX31_013341</name>
</gene>
<evidence type="ECO:0000313" key="2">
    <source>
        <dbReference type="Proteomes" id="UP000554482"/>
    </source>
</evidence>
<sequence length="164" mass="18984">MSMWTRVQPSYAANMWNEALNKRLGTEDLDLYGILAETEKRGMTFDHLLTIPEQDEWVYSDGKSTTCVAFILEMYKEAGILGPLSSSIQVTEFTIRDAYMLKIFESNHTRLPIWCNNGEKQLPFCQILGEYRMEFPLYNTIEPYAKMNENCPSLPPTYERPVSC</sequence>
<dbReference type="EMBL" id="JABWDY010015141">
    <property type="protein sequence ID" value="KAF5197073.1"/>
    <property type="molecule type" value="Genomic_DNA"/>
</dbReference>
<name>A0A7J6WJG1_THATH</name>
<reference evidence="1 2" key="1">
    <citation type="submission" date="2020-06" db="EMBL/GenBank/DDBJ databases">
        <title>Transcriptomic and genomic resources for Thalictrum thalictroides and T. hernandezii: Facilitating candidate gene discovery in an emerging model plant lineage.</title>
        <authorList>
            <person name="Arias T."/>
            <person name="Riano-Pachon D.M."/>
            <person name="Di Stilio V.S."/>
        </authorList>
    </citation>
    <scope>NUCLEOTIDE SEQUENCE [LARGE SCALE GENOMIC DNA]</scope>
    <source>
        <strain evidence="2">cv. WT478/WT964</strain>
        <tissue evidence="1">Leaves</tissue>
    </source>
</reference>
<dbReference type="OrthoDB" id="1847654at2759"/>
<keyword evidence="2" id="KW-1185">Reference proteome</keyword>
<protein>
    <submittedName>
        <fullName evidence="1">Inositol-1,4,5-trisphosphate 5-phosphatase</fullName>
    </submittedName>
</protein>
<proteinExistence type="predicted"/>
<evidence type="ECO:0000313" key="1">
    <source>
        <dbReference type="EMBL" id="KAF5197073.1"/>
    </source>
</evidence>
<dbReference type="PANTHER" id="PTHR31354">
    <property type="entry name" value="OS01G0793500 PROTEIN"/>
    <property type="match status" value="1"/>
</dbReference>
<dbReference type="AlphaFoldDB" id="A0A7J6WJG1"/>
<organism evidence="1 2">
    <name type="scientific">Thalictrum thalictroides</name>
    <name type="common">Rue-anemone</name>
    <name type="synonym">Anemone thalictroides</name>
    <dbReference type="NCBI Taxonomy" id="46969"/>
    <lineage>
        <taxon>Eukaryota</taxon>
        <taxon>Viridiplantae</taxon>
        <taxon>Streptophyta</taxon>
        <taxon>Embryophyta</taxon>
        <taxon>Tracheophyta</taxon>
        <taxon>Spermatophyta</taxon>
        <taxon>Magnoliopsida</taxon>
        <taxon>Ranunculales</taxon>
        <taxon>Ranunculaceae</taxon>
        <taxon>Thalictroideae</taxon>
        <taxon>Thalictrum</taxon>
    </lineage>
</organism>
<comment type="caution">
    <text evidence="1">The sequence shown here is derived from an EMBL/GenBank/DDBJ whole genome shotgun (WGS) entry which is preliminary data.</text>
</comment>